<evidence type="ECO:0000256" key="1">
    <source>
        <dbReference type="ARBA" id="ARBA00000316"/>
    </source>
</evidence>
<dbReference type="InterPro" id="IPR020622">
    <property type="entry name" value="Ala_racemase_pyridoxalP-BS"/>
</dbReference>
<keyword evidence="5 7" id="KW-0663">Pyridoxal phosphate</keyword>
<evidence type="ECO:0000259" key="10">
    <source>
        <dbReference type="SMART" id="SM01005"/>
    </source>
</evidence>
<dbReference type="EMBL" id="JAVDSW010000002">
    <property type="protein sequence ID" value="MDR6703381.1"/>
    <property type="molecule type" value="Genomic_DNA"/>
</dbReference>
<dbReference type="GO" id="GO:0008784">
    <property type="term" value="F:alanine racemase activity"/>
    <property type="evidence" value="ECO:0007669"/>
    <property type="project" value="UniProtKB-UniRule"/>
</dbReference>
<feature type="active site" description="Proton acceptor; specific for L-alanine" evidence="7">
    <location>
        <position position="272"/>
    </location>
</feature>
<name>A0AAW8LWJ6_AGRTU</name>
<evidence type="ECO:0000256" key="3">
    <source>
        <dbReference type="ARBA" id="ARBA00007880"/>
    </source>
</evidence>
<protein>
    <recommendedName>
        <fullName evidence="4 7">Alanine racemase</fullName>
        <ecNumber evidence="4 7">5.1.1.1</ecNumber>
    </recommendedName>
</protein>
<dbReference type="CDD" id="cd00430">
    <property type="entry name" value="PLPDE_III_AR"/>
    <property type="match status" value="1"/>
</dbReference>
<comment type="similarity">
    <text evidence="3 7">Belongs to the alanine racemase family.</text>
</comment>
<feature type="binding site" evidence="7 9">
    <location>
        <position position="150"/>
    </location>
    <ligand>
        <name>substrate</name>
    </ligand>
</feature>
<dbReference type="PANTHER" id="PTHR30511">
    <property type="entry name" value="ALANINE RACEMASE"/>
    <property type="match status" value="1"/>
</dbReference>
<reference evidence="11" key="1">
    <citation type="submission" date="2023-07" db="EMBL/GenBank/DDBJ databases">
        <title>Sorghum-associated microbial communities from plants grown in Nebraska, USA.</title>
        <authorList>
            <person name="Schachtman D."/>
        </authorList>
    </citation>
    <scope>NUCLEOTIDE SEQUENCE</scope>
    <source>
        <strain evidence="11">1457</strain>
    </source>
</reference>
<accession>A0AAW8LWJ6</accession>
<dbReference type="PRINTS" id="PR00992">
    <property type="entry name" value="ALARACEMASE"/>
</dbReference>
<dbReference type="HAMAP" id="MF_01201">
    <property type="entry name" value="Ala_racemase"/>
    <property type="match status" value="1"/>
</dbReference>
<dbReference type="Pfam" id="PF00842">
    <property type="entry name" value="Ala_racemase_C"/>
    <property type="match status" value="1"/>
</dbReference>
<gene>
    <name evidence="11" type="ORF">J2W61_003246</name>
</gene>
<evidence type="ECO:0000256" key="4">
    <source>
        <dbReference type="ARBA" id="ARBA00013089"/>
    </source>
</evidence>
<dbReference type="GO" id="GO:0005829">
    <property type="term" value="C:cytosol"/>
    <property type="evidence" value="ECO:0007669"/>
    <property type="project" value="TreeGrafter"/>
</dbReference>
<dbReference type="InterPro" id="IPR000821">
    <property type="entry name" value="Ala_racemase"/>
</dbReference>
<dbReference type="PANTHER" id="PTHR30511:SF0">
    <property type="entry name" value="ALANINE RACEMASE, CATABOLIC-RELATED"/>
    <property type="match status" value="1"/>
</dbReference>
<dbReference type="EC" id="5.1.1.1" evidence="4 7"/>
<dbReference type="InterPro" id="IPR001608">
    <property type="entry name" value="Ala_racemase_N"/>
</dbReference>
<dbReference type="InterPro" id="IPR011079">
    <property type="entry name" value="Ala_racemase_C"/>
</dbReference>
<dbReference type="SMART" id="SM01005">
    <property type="entry name" value="Ala_racemase_C"/>
    <property type="match status" value="1"/>
</dbReference>
<feature type="domain" description="Alanine racemase C-terminal" evidence="10">
    <location>
        <begin position="251"/>
        <end position="377"/>
    </location>
</feature>
<evidence type="ECO:0000313" key="11">
    <source>
        <dbReference type="EMBL" id="MDR6703381.1"/>
    </source>
</evidence>
<feature type="modified residue" description="N6-(pyridoxal phosphate)lysine" evidence="7 8">
    <location>
        <position position="51"/>
    </location>
</feature>
<evidence type="ECO:0000256" key="5">
    <source>
        <dbReference type="ARBA" id="ARBA00022898"/>
    </source>
</evidence>
<dbReference type="AlphaFoldDB" id="A0AAW8LWJ6"/>
<comment type="function">
    <text evidence="7">Catalyzes the interconversion of L-alanine and D-alanine. May also act on other amino acids.</text>
</comment>
<comment type="pathway">
    <text evidence="7">Amino-acid biosynthesis; D-alanine biosynthesis; D-alanine from L-alanine: step 1/1.</text>
</comment>
<evidence type="ECO:0000256" key="7">
    <source>
        <dbReference type="HAMAP-Rule" id="MF_01201"/>
    </source>
</evidence>
<evidence type="ECO:0000256" key="6">
    <source>
        <dbReference type="ARBA" id="ARBA00023235"/>
    </source>
</evidence>
<evidence type="ECO:0000256" key="2">
    <source>
        <dbReference type="ARBA" id="ARBA00001933"/>
    </source>
</evidence>
<comment type="catalytic activity">
    <reaction evidence="1 7">
        <text>L-alanine = D-alanine</text>
        <dbReference type="Rhea" id="RHEA:20249"/>
        <dbReference type="ChEBI" id="CHEBI:57416"/>
        <dbReference type="ChEBI" id="CHEBI:57972"/>
        <dbReference type="EC" id="5.1.1.1"/>
    </reaction>
</comment>
<comment type="cofactor">
    <cofactor evidence="2 7 8">
        <name>pyridoxal 5'-phosphate</name>
        <dbReference type="ChEBI" id="CHEBI:597326"/>
    </cofactor>
</comment>
<dbReference type="PROSITE" id="PS00395">
    <property type="entry name" value="ALANINE_RACEMASE"/>
    <property type="match status" value="1"/>
</dbReference>
<proteinExistence type="inferred from homology"/>
<organism evidence="11 12">
    <name type="scientific">Agrobacterium tumefaciens</name>
    <dbReference type="NCBI Taxonomy" id="358"/>
    <lineage>
        <taxon>Bacteria</taxon>
        <taxon>Pseudomonadati</taxon>
        <taxon>Pseudomonadota</taxon>
        <taxon>Alphaproteobacteria</taxon>
        <taxon>Hyphomicrobiales</taxon>
        <taxon>Rhizobiaceae</taxon>
        <taxon>Rhizobium/Agrobacterium group</taxon>
        <taxon>Agrobacterium</taxon>
        <taxon>Agrobacterium tumefaciens complex</taxon>
    </lineage>
</organism>
<dbReference type="NCBIfam" id="TIGR00492">
    <property type="entry name" value="alr"/>
    <property type="match status" value="1"/>
</dbReference>
<keyword evidence="6 7" id="KW-0413">Isomerase</keyword>
<feature type="binding site" evidence="7 9">
    <location>
        <position position="320"/>
    </location>
    <ligand>
        <name>substrate</name>
    </ligand>
</feature>
<dbReference type="Gene3D" id="3.20.20.10">
    <property type="entry name" value="Alanine racemase"/>
    <property type="match status" value="1"/>
</dbReference>
<dbReference type="Pfam" id="PF01168">
    <property type="entry name" value="Ala_racemase_N"/>
    <property type="match status" value="1"/>
</dbReference>
<evidence type="ECO:0000256" key="8">
    <source>
        <dbReference type="PIRSR" id="PIRSR600821-50"/>
    </source>
</evidence>
<dbReference type="Gene3D" id="2.40.37.10">
    <property type="entry name" value="Lyase, Ornithine Decarboxylase, Chain A, domain 1"/>
    <property type="match status" value="1"/>
</dbReference>
<dbReference type="GO" id="GO:0030632">
    <property type="term" value="P:D-alanine biosynthetic process"/>
    <property type="evidence" value="ECO:0007669"/>
    <property type="project" value="UniProtKB-UniRule"/>
</dbReference>
<dbReference type="GO" id="GO:0030170">
    <property type="term" value="F:pyridoxal phosphate binding"/>
    <property type="evidence" value="ECO:0007669"/>
    <property type="project" value="UniProtKB-UniRule"/>
</dbReference>
<sequence>MRVNDMDMQISRQQAAGGASGHLTIDLGALRDNYLSLAAMAPASQTAAVIKADAYGLGADIVSQTLFGAGCRNFFVAHIDEALALRLRLSAEVRIFVLNGLQPSNESSCAAMAITPVLNSLEQIAQWSGHAKKLGKRLAAAVQIDTGMCRLGLSPEELEVLASQPQLLDGIDIAFIMSHLACADEPNHASNAAQLSVMRKAAIAFPDVPVCFSNSGGIFLGNDYHNHLLRPGIALYGGAPSVARPNPMKPVVRLDLAVIQTRTVPAGSLVGYGGSFEAPGPTRLATIAAGYADGLPRSLSNRGAAWYNGVRLPIAGRVSMDSIILDISALPEDALTQGSLVQMIGPDQTLEDIADDAGTIAYEILTGLGRRYRRSYIQPGETPAIASTSVNHK</sequence>
<dbReference type="InterPro" id="IPR029066">
    <property type="entry name" value="PLP-binding_barrel"/>
</dbReference>
<dbReference type="SUPFAM" id="SSF50621">
    <property type="entry name" value="Alanine racemase C-terminal domain-like"/>
    <property type="match status" value="1"/>
</dbReference>
<feature type="active site" description="Proton acceptor; specific for D-alanine" evidence="7">
    <location>
        <position position="51"/>
    </location>
</feature>
<comment type="caution">
    <text evidence="11">The sequence shown here is derived from an EMBL/GenBank/DDBJ whole genome shotgun (WGS) entry which is preliminary data.</text>
</comment>
<dbReference type="InterPro" id="IPR009006">
    <property type="entry name" value="Ala_racemase/Decarboxylase_C"/>
</dbReference>
<evidence type="ECO:0000313" key="12">
    <source>
        <dbReference type="Proteomes" id="UP001265315"/>
    </source>
</evidence>
<evidence type="ECO:0000256" key="9">
    <source>
        <dbReference type="PIRSR" id="PIRSR600821-52"/>
    </source>
</evidence>
<dbReference type="SUPFAM" id="SSF51419">
    <property type="entry name" value="PLP-binding barrel"/>
    <property type="match status" value="1"/>
</dbReference>
<dbReference type="Proteomes" id="UP001265315">
    <property type="component" value="Unassembled WGS sequence"/>
</dbReference>